<evidence type="ECO:0000259" key="4">
    <source>
        <dbReference type="PROSITE" id="PS50893"/>
    </source>
</evidence>
<dbReference type="Proteomes" id="UP000199462">
    <property type="component" value="Unassembled WGS sequence"/>
</dbReference>
<keyword evidence="2" id="KW-0547">Nucleotide-binding</keyword>
<dbReference type="InterPro" id="IPR027417">
    <property type="entry name" value="P-loop_NTPase"/>
</dbReference>
<dbReference type="Pfam" id="PF00005">
    <property type="entry name" value="ABC_tran"/>
    <property type="match status" value="1"/>
</dbReference>
<dbReference type="CDD" id="cd03214">
    <property type="entry name" value="ABC_Iron-Siderophores_B12_Hemin"/>
    <property type="match status" value="1"/>
</dbReference>
<dbReference type="PANTHER" id="PTHR42734">
    <property type="entry name" value="METAL TRANSPORT SYSTEM ATP-BINDING PROTEIN TM_0124-RELATED"/>
    <property type="match status" value="1"/>
</dbReference>
<dbReference type="Gene3D" id="3.40.50.300">
    <property type="entry name" value="P-loop containing nucleotide triphosphate hydrolases"/>
    <property type="match status" value="1"/>
</dbReference>
<dbReference type="AlphaFoldDB" id="A0A1I6J826"/>
<gene>
    <name evidence="5" type="ORF">SAMN04488010_2425</name>
</gene>
<dbReference type="InterPro" id="IPR003439">
    <property type="entry name" value="ABC_transporter-like_ATP-bd"/>
</dbReference>
<accession>A0A1I6J826</accession>
<organism evidence="5 6">
    <name type="scientific">Maribacter stanieri</name>
    <dbReference type="NCBI Taxonomy" id="440514"/>
    <lineage>
        <taxon>Bacteria</taxon>
        <taxon>Pseudomonadati</taxon>
        <taxon>Bacteroidota</taxon>
        <taxon>Flavobacteriia</taxon>
        <taxon>Flavobacteriales</taxon>
        <taxon>Flavobacteriaceae</taxon>
        <taxon>Maribacter</taxon>
    </lineage>
</organism>
<dbReference type="InterPro" id="IPR050153">
    <property type="entry name" value="Metal_Ion_Import_ABC"/>
</dbReference>
<protein>
    <submittedName>
        <fullName evidence="5">Iron complex transport system ATP-binding protein</fullName>
    </submittedName>
</protein>
<dbReference type="SUPFAM" id="SSF52540">
    <property type="entry name" value="P-loop containing nucleoside triphosphate hydrolases"/>
    <property type="match status" value="1"/>
</dbReference>
<feature type="domain" description="ABC transporter" evidence="4">
    <location>
        <begin position="10"/>
        <end position="246"/>
    </location>
</feature>
<sequence>MQNFNLNSTLKVKDLSIGYDKKVIASNISFKLNKGELAAIVGINGIGKSTLLRTLGRFQPKISGSIEVEGKQLDSFEDLEIASKVSVVLTEPIASKNLSVHELLALGRQPYTNWLGKLTNEDISIINNSIALLELEPFLEKKCFQLSDGQLQRVLVARALIQNTDVILLDEPTTHLDLYHKVQILKLLKSIAHETNKIILFTSHEIELAIQLCDKMLILDGLTNSFDEPCKLIANKSFDSLFPTDMISFDANTGSFRIKK</sequence>
<name>A0A1I6J826_9FLAO</name>
<evidence type="ECO:0000256" key="2">
    <source>
        <dbReference type="ARBA" id="ARBA00022741"/>
    </source>
</evidence>
<dbReference type="GO" id="GO:0016887">
    <property type="term" value="F:ATP hydrolysis activity"/>
    <property type="evidence" value="ECO:0007669"/>
    <property type="project" value="InterPro"/>
</dbReference>
<reference evidence="6" key="1">
    <citation type="submission" date="2016-10" db="EMBL/GenBank/DDBJ databases">
        <authorList>
            <person name="Varghese N."/>
            <person name="Submissions S."/>
        </authorList>
    </citation>
    <scope>NUCLEOTIDE SEQUENCE [LARGE SCALE GENOMIC DNA]</scope>
    <source>
        <strain evidence="6">DSM 19891</strain>
    </source>
</reference>
<dbReference type="InterPro" id="IPR003593">
    <property type="entry name" value="AAA+_ATPase"/>
</dbReference>
<dbReference type="PROSITE" id="PS50893">
    <property type="entry name" value="ABC_TRANSPORTER_2"/>
    <property type="match status" value="1"/>
</dbReference>
<evidence type="ECO:0000313" key="5">
    <source>
        <dbReference type="EMBL" id="SFR75109.1"/>
    </source>
</evidence>
<evidence type="ECO:0000313" key="6">
    <source>
        <dbReference type="Proteomes" id="UP000199462"/>
    </source>
</evidence>
<proteinExistence type="predicted"/>
<keyword evidence="6" id="KW-1185">Reference proteome</keyword>
<evidence type="ECO:0000256" key="1">
    <source>
        <dbReference type="ARBA" id="ARBA00022448"/>
    </source>
</evidence>
<dbReference type="GO" id="GO:0005524">
    <property type="term" value="F:ATP binding"/>
    <property type="evidence" value="ECO:0007669"/>
    <property type="project" value="UniProtKB-KW"/>
</dbReference>
<dbReference type="SMART" id="SM00382">
    <property type="entry name" value="AAA"/>
    <property type="match status" value="1"/>
</dbReference>
<dbReference type="EMBL" id="FOYX01000002">
    <property type="protein sequence ID" value="SFR75109.1"/>
    <property type="molecule type" value="Genomic_DNA"/>
</dbReference>
<keyword evidence="1" id="KW-0813">Transport</keyword>
<dbReference type="PANTHER" id="PTHR42734:SF21">
    <property type="entry name" value="IRON ABC TRANSPORTER, ATP-BINDING PROTEIN"/>
    <property type="match status" value="1"/>
</dbReference>
<keyword evidence="3 5" id="KW-0067">ATP-binding</keyword>
<dbReference type="STRING" id="440514.SAMN04488010_2425"/>
<evidence type="ECO:0000256" key="3">
    <source>
        <dbReference type="ARBA" id="ARBA00022840"/>
    </source>
</evidence>